<proteinExistence type="predicted"/>
<evidence type="ECO:0000313" key="3">
    <source>
        <dbReference type="EMBL" id="XBO39985.1"/>
    </source>
</evidence>
<feature type="compositionally biased region" description="Low complexity" evidence="1">
    <location>
        <begin position="98"/>
        <end position="114"/>
    </location>
</feature>
<protein>
    <submittedName>
        <fullName evidence="3">Peptidoglycan-binding domain-containing protein</fullName>
    </submittedName>
</protein>
<dbReference type="Pfam" id="PF01471">
    <property type="entry name" value="PG_binding_1"/>
    <property type="match status" value="1"/>
</dbReference>
<dbReference type="AlphaFoldDB" id="A0AAU7JIG0"/>
<sequence>MPEVLARTDHDFVLSQERRPRRASRAKRKPARAAWIRALFRNPGATAVGAAGAAIAVGIVINALAFQNAPHPAPLFGRPLGETVKLSGVPTVLPPSRPADLSAATPASPAAPAETPRDAARAQKASLTPASSSQPSGPARDAIGDILKTGSTVSEPSRSVLSAQKALNKLGYGPVKTDGVFGSGTRQAIEKFERDRKLPPTGEISGRTARELAAAAGPSAE</sequence>
<feature type="domain" description="Peptidoglycan binding-like" evidence="2">
    <location>
        <begin position="160"/>
        <end position="210"/>
    </location>
</feature>
<gene>
    <name evidence="3" type="ORF">ABEG18_04160</name>
</gene>
<dbReference type="InterPro" id="IPR036365">
    <property type="entry name" value="PGBD-like_sf"/>
</dbReference>
<evidence type="ECO:0000256" key="1">
    <source>
        <dbReference type="SAM" id="MobiDB-lite"/>
    </source>
</evidence>
<dbReference type="SUPFAM" id="SSF47090">
    <property type="entry name" value="PGBD-like"/>
    <property type="match status" value="1"/>
</dbReference>
<dbReference type="InterPro" id="IPR036366">
    <property type="entry name" value="PGBDSf"/>
</dbReference>
<feature type="compositionally biased region" description="Polar residues" evidence="1">
    <location>
        <begin position="125"/>
        <end position="136"/>
    </location>
</feature>
<evidence type="ECO:0000259" key="2">
    <source>
        <dbReference type="Pfam" id="PF01471"/>
    </source>
</evidence>
<dbReference type="Gene3D" id="1.10.101.10">
    <property type="entry name" value="PGBD-like superfamily/PGBD"/>
    <property type="match status" value="1"/>
</dbReference>
<dbReference type="RefSeq" id="WP_406856837.1">
    <property type="nucleotide sequence ID" value="NZ_CP157484.1"/>
</dbReference>
<dbReference type="InterPro" id="IPR002477">
    <property type="entry name" value="Peptidoglycan-bd-like"/>
</dbReference>
<organism evidence="3">
    <name type="scientific">Alsobacter sp. KACC 23698</name>
    <dbReference type="NCBI Taxonomy" id="3149229"/>
    <lineage>
        <taxon>Bacteria</taxon>
        <taxon>Pseudomonadati</taxon>
        <taxon>Pseudomonadota</taxon>
        <taxon>Alphaproteobacteria</taxon>
        <taxon>Hyphomicrobiales</taxon>
        <taxon>Alsobacteraceae</taxon>
        <taxon>Alsobacter</taxon>
    </lineage>
</organism>
<reference evidence="3" key="1">
    <citation type="submission" date="2024-05" db="EMBL/GenBank/DDBJ databases">
        <authorList>
            <person name="Kim S."/>
            <person name="Heo J."/>
            <person name="Choi H."/>
            <person name="Choi Y."/>
            <person name="Kwon S.-W."/>
            <person name="Kim Y."/>
        </authorList>
    </citation>
    <scope>NUCLEOTIDE SEQUENCE</scope>
    <source>
        <strain evidence="3">KACC 23698</strain>
    </source>
</reference>
<dbReference type="EMBL" id="CP157484">
    <property type="protein sequence ID" value="XBO39985.1"/>
    <property type="molecule type" value="Genomic_DNA"/>
</dbReference>
<feature type="region of interest" description="Disordered" evidence="1">
    <location>
        <begin position="195"/>
        <end position="221"/>
    </location>
</feature>
<name>A0AAU7JIG0_9HYPH</name>
<feature type="region of interest" description="Disordered" evidence="1">
    <location>
        <begin position="91"/>
        <end position="144"/>
    </location>
</feature>
<accession>A0AAU7JIG0</accession>